<dbReference type="Pfam" id="PF02771">
    <property type="entry name" value="Acyl-CoA_dh_N"/>
    <property type="match status" value="1"/>
</dbReference>
<evidence type="ECO:0000259" key="6">
    <source>
        <dbReference type="Pfam" id="PF02771"/>
    </source>
</evidence>
<keyword evidence="5" id="KW-0560">Oxidoreductase</keyword>
<dbReference type="GO" id="GO:0003995">
    <property type="term" value="F:acyl-CoA dehydrogenase activity"/>
    <property type="evidence" value="ECO:0007669"/>
    <property type="project" value="TreeGrafter"/>
</dbReference>
<dbReference type="InterPro" id="IPR009100">
    <property type="entry name" value="AcylCoA_DH/oxidase_NM_dom_sf"/>
</dbReference>
<dbReference type="SUPFAM" id="SSF56645">
    <property type="entry name" value="Acyl-CoA dehydrogenase NM domain-like"/>
    <property type="match status" value="1"/>
</dbReference>
<feature type="non-terminal residue" evidence="7">
    <location>
        <position position="98"/>
    </location>
</feature>
<protein>
    <recommendedName>
        <fullName evidence="6">Acyl-CoA dehydrogenase/oxidase N-terminal domain-containing protein</fullName>
    </recommendedName>
</protein>
<gene>
    <name evidence="7" type="ORF">METZ01_LOCUS317318</name>
</gene>
<dbReference type="EMBL" id="UINC01102664">
    <property type="protein sequence ID" value="SVC64464.1"/>
    <property type="molecule type" value="Genomic_DNA"/>
</dbReference>
<accession>A0A382NTG8</accession>
<evidence type="ECO:0000256" key="1">
    <source>
        <dbReference type="ARBA" id="ARBA00001974"/>
    </source>
</evidence>
<sequence>MKRYFKEEHFLLRDMVKDFAINEVRPHAKEVDTGIFPKENIDKMAELGLMGIPWEEKYGGNGMDTLALVIAIEELGKECASTAATMMAHTSLGTGPIA</sequence>
<keyword evidence="4" id="KW-0274">FAD</keyword>
<dbReference type="AlphaFoldDB" id="A0A382NTG8"/>
<evidence type="ECO:0000256" key="2">
    <source>
        <dbReference type="ARBA" id="ARBA00009347"/>
    </source>
</evidence>
<organism evidence="7">
    <name type="scientific">marine metagenome</name>
    <dbReference type="NCBI Taxonomy" id="408172"/>
    <lineage>
        <taxon>unclassified sequences</taxon>
        <taxon>metagenomes</taxon>
        <taxon>ecological metagenomes</taxon>
    </lineage>
</organism>
<comment type="similarity">
    <text evidence="2">Belongs to the acyl-CoA dehydrogenase family.</text>
</comment>
<dbReference type="InterPro" id="IPR013786">
    <property type="entry name" value="AcylCoA_DH/ox_N"/>
</dbReference>
<evidence type="ECO:0000313" key="7">
    <source>
        <dbReference type="EMBL" id="SVC64464.1"/>
    </source>
</evidence>
<dbReference type="InterPro" id="IPR037069">
    <property type="entry name" value="AcylCoA_DH/ox_N_sf"/>
</dbReference>
<dbReference type="FunFam" id="1.10.540.10:FF:000002">
    <property type="entry name" value="Acyl-CoA dehydrogenase FadE19"/>
    <property type="match status" value="1"/>
</dbReference>
<name>A0A382NTG8_9ZZZZ</name>
<feature type="domain" description="Acyl-CoA dehydrogenase/oxidase N-terminal" evidence="6">
    <location>
        <begin position="7"/>
        <end position="97"/>
    </location>
</feature>
<dbReference type="PANTHER" id="PTHR43884">
    <property type="entry name" value="ACYL-COA DEHYDROGENASE"/>
    <property type="match status" value="1"/>
</dbReference>
<keyword evidence="3" id="KW-0285">Flavoprotein</keyword>
<evidence type="ECO:0000256" key="3">
    <source>
        <dbReference type="ARBA" id="ARBA00022630"/>
    </source>
</evidence>
<evidence type="ECO:0000256" key="4">
    <source>
        <dbReference type="ARBA" id="ARBA00022827"/>
    </source>
</evidence>
<dbReference type="PANTHER" id="PTHR43884:SF12">
    <property type="entry name" value="ISOVALERYL-COA DEHYDROGENASE, MITOCHONDRIAL-RELATED"/>
    <property type="match status" value="1"/>
</dbReference>
<evidence type="ECO:0000256" key="5">
    <source>
        <dbReference type="ARBA" id="ARBA00023002"/>
    </source>
</evidence>
<dbReference type="Gene3D" id="1.10.540.10">
    <property type="entry name" value="Acyl-CoA dehydrogenase/oxidase, N-terminal domain"/>
    <property type="match status" value="1"/>
</dbReference>
<reference evidence="7" key="1">
    <citation type="submission" date="2018-05" db="EMBL/GenBank/DDBJ databases">
        <authorList>
            <person name="Lanie J.A."/>
            <person name="Ng W.-L."/>
            <person name="Kazmierczak K.M."/>
            <person name="Andrzejewski T.M."/>
            <person name="Davidsen T.M."/>
            <person name="Wayne K.J."/>
            <person name="Tettelin H."/>
            <person name="Glass J.I."/>
            <person name="Rusch D."/>
            <person name="Podicherti R."/>
            <person name="Tsui H.-C.T."/>
            <person name="Winkler M.E."/>
        </authorList>
    </citation>
    <scope>NUCLEOTIDE SEQUENCE</scope>
</reference>
<comment type="cofactor">
    <cofactor evidence="1">
        <name>FAD</name>
        <dbReference type="ChEBI" id="CHEBI:57692"/>
    </cofactor>
</comment>
<dbReference type="GO" id="GO:0050660">
    <property type="term" value="F:flavin adenine dinucleotide binding"/>
    <property type="evidence" value="ECO:0007669"/>
    <property type="project" value="InterPro"/>
</dbReference>
<proteinExistence type="inferred from homology"/>